<dbReference type="GO" id="GO:0005576">
    <property type="term" value="C:extracellular region"/>
    <property type="evidence" value="ECO:0007669"/>
    <property type="project" value="InterPro"/>
</dbReference>
<reference evidence="4 5" key="1">
    <citation type="submission" date="2017-01" db="EMBL/GenBank/DDBJ databases">
        <title>Bacillus cereus isolates.</title>
        <authorList>
            <person name="Beno S.M."/>
        </authorList>
    </citation>
    <scope>NUCLEOTIDE SEQUENCE [LARGE SCALE GENOMIC DNA]</scope>
    <source>
        <strain evidence="4 5">FSL K6-1030</strain>
    </source>
</reference>
<dbReference type="PROSITE" id="PS51820">
    <property type="entry name" value="PA14"/>
    <property type="match status" value="1"/>
</dbReference>
<dbReference type="SUPFAM" id="SSF56988">
    <property type="entry name" value="Anthrax protective antigen"/>
    <property type="match status" value="1"/>
</dbReference>
<accession>A0A9X6GCE4</accession>
<keyword evidence="2" id="KW-0732">Signal</keyword>
<dbReference type="Pfam" id="PF07691">
    <property type="entry name" value="PA14"/>
    <property type="match status" value="1"/>
</dbReference>
<dbReference type="Proteomes" id="UP000190641">
    <property type="component" value="Unassembled WGS sequence"/>
</dbReference>
<gene>
    <name evidence="4" type="ORF">BLX06_34105</name>
</gene>
<dbReference type="RefSeq" id="WP_078188132.1">
    <property type="nucleotide sequence ID" value="NZ_MUAU01000337.1"/>
</dbReference>
<feature type="compositionally biased region" description="Polar residues" evidence="1">
    <location>
        <begin position="189"/>
        <end position="207"/>
    </location>
</feature>
<dbReference type="InterPro" id="IPR003896">
    <property type="entry name" value="Bacterial_exotoxin_B"/>
</dbReference>
<evidence type="ECO:0000313" key="4">
    <source>
        <dbReference type="EMBL" id="OOR70862.1"/>
    </source>
</evidence>
<dbReference type="InterPro" id="IPR011658">
    <property type="entry name" value="PA14_dom"/>
</dbReference>
<feature type="region of interest" description="Disordered" evidence="1">
    <location>
        <begin position="182"/>
        <end position="207"/>
    </location>
</feature>
<organism evidence="4 5">
    <name type="scientific">Bacillus cereus</name>
    <dbReference type="NCBI Taxonomy" id="1396"/>
    <lineage>
        <taxon>Bacteria</taxon>
        <taxon>Bacillati</taxon>
        <taxon>Bacillota</taxon>
        <taxon>Bacilli</taxon>
        <taxon>Bacillales</taxon>
        <taxon>Bacillaceae</taxon>
        <taxon>Bacillus</taxon>
        <taxon>Bacillus cereus group</taxon>
    </lineage>
</organism>
<feature type="signal peptide" evidence="2">
    <location>
        <begin position="1"/>
        <end position="27"/>
    </location>
</feature>
<evidence type="ECO:0000259" key="3">
    <source>
        <dbReference type="PROSITE" id="PS51820"/>
    </source>
</evidence>
<dbReference type="SMART" id="SM00758">
    <property type="entry name" value="PA14"/>
    <property type="match status" value="1"/>
</dbReference>
<protein>
    <recommendedName>
        <fullName evidence="3">PA14 domain-containing protein</fullName>
    </recommendedName>
</protein>
<proteinExistence type="predicted"/>
<comment type="caution">
    <text evidence="4">The sequence shown here is derived from an EMBL/GenBank/DDBJ whole genome shotgun (WGS) entry which is preliminary data.</text>
</comment>
<feature type="chain" id="PRO_5040750626" description="PA14 domain-containing protein" evidence="2">
    <location>
        <begin position="28"/>
        <end position="207"/>
    </location>
</feature>
<name>A0A9X6GCE4_BACCE</name>
<evidence type="ECO:0000256" key="2">
    <source>
        <dbReference type="SAM" id="SignalP"/>
    </source>
</evidence>
<dbReference type="PRINTS" id="PR01391">
    <property type="entry name" value="BINARYTOXINB"/>
</dbReference>
<evidence type="ECO:0000256" key="1">
    <source>
        <dbReference type="SAM" id="MobiDB-lite"/>
    </source>
</evidence>
<dbReference type="Gene3D" id="3.90.182.10">
    <property type="entry name" value="Toxin - Anthrax Protective Antigen,domain 1"/>
    <property type="match status" value="1"/>
</dbReference>
<sequence length="207" mass="23247">MKIKNIYKVLATTMLVSQLMGPAISYAATQDPSEQTKDPKEVKHGLLANYYTDDAFHNLTMFTVQSTGKTQLNTETLQEALSKDKQQFQSVRWMGYIQPSESGEYEFSTSDDSHATIQIDGKVIVQDAPMKEKMTLEKGKTYAITVEYHTDKNVASQFEMLWSVNGKEKEVVPENNLVLPNFSKDKGNYSASSNKKTGQIHVSDSKT</sequence>
<dbReference type="AlphaFoldDB" id="A0A9X6GCE4"/>
<dbReference type="InterPro" id="IPR037524">
    <property type="entry name" value="PA14/GLEYA"/>
</dbReference>
<dbReference type="EMBL" id="MUAU01000337">
    <property type="protein sequence ID" value="OOR70862.1"/>
    <property type="molecule type" value="Genomic_DNA"/>
</dbReference>
<feature type="domain" description="PA14" evidence="3">
    <location>
        <begin position="41"/>
        <end position="176"/>
    </location>
</feature>
<evidence type="ECO:0000313" key="5">
    <source>
        <dbReference type="Proteomes" id="UP000190641"/>
    </source>
</evidence>